<organism evidence="2 3">
    <name type="scientific">Halopseudomonas laoshanensis</name>
    <dbReference type="NCBI Taxonomy" id="2268758"/>
    <lineage>
        <taxon>Bacteria</taxon>
        <taxon>Pseudomonadati</taxon>
        <taxon>Pseudomonadota</taxon>
        <taxon>Gammaproteobacteria</taxon>
        <taxon>Pseudomonadales</taxon>
        <taxon>Pseudomonadaceae</taxon>
        <taxon>Halopseudomonas</taxon>
    </lineage>
</organism>
<accession>A0A7V7GVD8</accession>
<proteinExistence type="predicted"/>
<dbReference type="Proteomes" id="UP000463138">
    <property type="component" value="Unassembled WGS sequence"/>
</dbReference>
<keyword evidence="1" id="KW-1133">Transmembrane helix</keyword>
<protein>
    <submittedName>
        <fullName evidence="2">DUF962 domain-containing protein</fullName>
    </submittedName>
</protein>
<evidence type="ECO:0000313" key="3">
    <source>
        <dbReference type="Proteomes" id="UP000463138"/>
    </source>
</evidence>
<dbReference type="AlphaFoldDB" id="A0A7V7GVD8"/>
<evidence type="ECO:0000313" key="2">
    <source>
        <dbReference type="EMBL" id="KAA0696054.1"/>
    </source>
</evidence>
<dbReference type="InterPro" id="IPR009305">
    <property type="entry name" value="Mpo1-like"/>
</dbReference>
<keyword evidence="1" id="KW-0812">Transmembrane</keyword>
<sequence>MTQQNASAQAPIPTFHSFAEFYPYYLSEHVNDTSRRLHYIGSLLVLSLLALVLFTQSWWWLLALPVAGYGFAWVGHFFFEKNKPATFKYPLYSFMGDWVMLKDALTGRIRF</sequence>
<evidence type="ECO:0000256" key="1">
    <source>
        <dbReference type="SAM" id="Phobius"/>
    </source>
</evidence>
<dbReference type="PANTHER" id="PTHR34205:SF2">
    <property type="entry name" value="DUF962 DOMAIN-CONTAINING PROTEIN"/>
    <property type="match status" value="1"/>
</dbReference>
<gene>
    <name evidence="2" type="ORF">DT594_01425</name>
</gene>
<keyword evidence="3" id="KW-1185">Reference proteome</keyword>
<dbReference type="PANTHER" id="PTHR34205">
    <property type="entry name" value="TRANSMEMBRANE PROTEIN"/>
    <property type="match status" value="1"/>
</dbReference>
<dbReference type="Pfam" id="PF06127">
    <property type="entry name" value="Mpo1-like"/>
    <property type="match status" value="1"/>
</dbReference>
<reference evidence="2 3" key="1">
    <citation type="submission" date="2018-07" db="EMBL/GenBank/DDBJ databases">
        <title>Pseudomonas laoshanensis sp. nov., isolated from soil.</title>
        <authorList>
            <person name="Sun J."/>
            <person name="Yu L."/>
            <person name="Wang M."/>
            <person name="Zhang C."/>
        </authorList>
    </citation>
    <scope>NUCLEOTIDE SEQUENCE [LARGE SCALE GENOMIC DNA]</scope>
    <source>
        <strain evidence="2 3">Y22</strain>
    </source>
</reference>
<keyword evidence="1" id="KW-0472">Membrane</keyword>
<comment type="caution">
    <text evidence="2">The sequence shown here is derived from an EMBL/GenBank/DDBJ whole genome shotgun (WGS) entry which is preliminary data.</text>
</comment>
<feature type="transmembrane region" description="Helical" evidence="1">
    <location>
        <begin position="37"/>
        <end position="54"/>
    </location>
</feature>
<name>A0A7V7GVD8_9GAMM</name>
<feature type="transmembrane region" description="Helical" evidence="1">
    <location>
        <begin position="60"/>
        <end position="79"/>
    </location>
</feature>
<dbReference type="EMBL" id="QOVF01000001">
    <property type="protein sequence ID" value="KAA0696054.1"/>
    <property type="molecule type" value="Genomic_DNA"/>
</dbReference>
<dbReference type="OrthoDB" id="7356072at2"/>
<dbReference type="RefSeq" id="WP_149331043.1">
    <property type="nucleotide sequence ID" value="NZ_JBHOFR010000004.1"/>
</dbReference>